<dbReference type="EMBL" id="PDLN01000012">
    <property type="protein sequence ID" value="RDW70116.1"/>
    <property type="molecule type" value="Genomic_DNA"/>
</dbReference>
<dbReference type="InterPro" id="IPR002182">
    <property type="entry name" value="NB-ARC"/>
</dbReference>
<dbReference type="Gene3D" id="3.40.50.300">
    <property type="entry name" value="P-loop containing nucleotide triphosphate hydrolases"/>
    <property type="match status" value="1"/>
</dbReference>
<protein>
    <recommendedName>
        <fullName evidence="1">NB-ARC domain-containing protein</fullName>
    </recommendedName>
</protein>
<dbReference type="InterPro" id="IPR053137">
    <property type="entry name" value="NLR-like"/>
</dbReference>
<dbReference type="SUPFAM" id="SSF48452">
    <property type="entry name" value="TPR-like"/>
    <property type="match status" value="2"/>
</dbReference>
<dbReference type="InterPro" id="IPR019734">
    <property type="entry name" value="TPR_rpt"/>
</dbReference>
<gene>
    <name evidence="2" type="ORF">BP5796_08513</name>
</gene>
<organism evidence="2 3">
    <name type="scientific">Coleophoma crateriformis</name>
    <dbReference type="NCBI Taxonomy" id="565419"/>
    <lineage>
        <taxon>Eukaryota</taxon>
        <taxon>Fungi</taxon>
        <taxon>Dikarya</taxon>
        <taxon>Ascomycota</taxon>
        <taxon>Pezizomycotina</taxon>
        <taxon>Leotiomycetes</taxon>
        <taxon>Helotiales</taxon>
        <taxon>Dermateaceae</taxon>
        <taxon>Coleophoma</taxon>
    </lineage>
</organism>
<proteinExistence type="predicted"/>
<keyword evidence="3" id="KW-1185">Reference proteome</keyword>
<name>A0A3D8R819_9HELO</name>
<dbReference type="Pfam" id="PF13424">
    <property type="entry name" value="TPR_12"/>
    <property type="match status" value="1"/>
</dbReference>
<dbReference type="PANTHER" id="PTHR46082:SF6">
    <property type="entry name" value="AAA+ ATPASE DOMAIN-CONTAINING PROTEIN-RELATED"/>
    <property type="match status" value="1"/>
</dbReference>
<dbReference type="Gene3D" id="1.25.40.10">
    <property type="entry name" value="Tetratricopeptide repeat domain"/>
    <property type="match status" value="1"/>
</dbReference>
<sequence length="893" mass="102220">MLAPSSRVFVVYAHDNTVEEANAQVVAKLIKWLYEVKVDLLSDRSPFGNQSRTRGFSNGKEGEDILWNQIRLIPRCRYENAADKVLLCCSKLLKKYYDECVADPSGDRYDAKIEAAYLRTQNQAMKEQEMYDELHRIIQNHPRDDFHHVLTELALLNTRKKNADTEEDESKSIIHVIVNGEYVDYSNLPFGENPTQLAIKLSISDNPSRFADIKNEHDLFFKVLRLLSPPDHYGVVNDFFNCYSDYTKILVKDSNKGVNLSQDYFQAKSKSAIQQARQKINGELKKQKEMDQGRLRSLTEIPFFRNSNFTGRHDELWRLFSIFHAENTSGDSQRAALCGLGGIGKTQIVVEFAYRFQKKFPEHSIFWVQANDLTSFEASYRRIALKLQMPIDEENVDIKTKLNARLSREDAGKWLMVVDNADDPTLDNHPAPGFVLSKHLPRSKFGGILFTTRDHSAATEYAKSNVVRVEKMGEQESIALLRKHLQVGQLYLLEDEAMVIKFLRLLCMLPLAIIQAANFFNETLSMSIENYIETFDRRKEEALELLGEGNLDGDMDDPTKSAVATTWLISFERIEKNYHLAAEYMKFIACIKDEDIPEDLLPDTEWKALILKQKKAIGTLIGFGFLSPEPEGRLYNMHRLVHLVTQSWLESKSELSVWTEKAIGRLLSLIPDGGHENREKWAVYLPHGIQVAKSLDISTDGNIRRATLLHRIGHCQYSMGQYNASEISHRHAFELRKKEFGEQNRDTLASMNEIGVTLRYQGRYDEAEPIYRQTLQLREKVLGKEHPGTLGSMNNLAGLLGDQGRYDEAEPIYRQTLQLTEKVLGKEHPGTLGSMNNLAGLLRDQGRYDEAEPIYRQTLQLREKVLGKEHPDTLGSMNNLAALLKNQGRYDEK</sequence>
<evidence type="ECO:0000313" key="3">
    <source>
        <dbReference type="Proteomes" id="UP000256328"/>
    </source>
</evidence>
<dbReference type="Pfam" id="PF13374">
    <property type="entry name" value="TPR_10"/>
    <property type="match status" value="2"/>
</dbReference>
<comment type="caution">
    <text evidence="2">The sequence shown here is derived from an EMBL/GenBank/DDBJ whole genome shotgun (WGS) entry which is preliminary data.</text>
</comment>
<dbReference type="PANTHER" id="PTHR46082">
    <property type="entry name" value="ATP/GTP-BINDING PROTEIN-RELATED"/>
    <property type="match status" value="1"/>
</dbReference>
<reference evidence="2 3" key="1">
    <citation type="journal article" date="2018" name="IMA Fungus">
        <title>IMA Genome-F 9: Draft genome sequence of Annulohypoxylon stygium, Aspergillus mulundensis, Berkeleyomyces basicola (syn. Thielaviopsis basicola), Ceratocystis smalleyi, two Cercospora beticola strains, Coleophoma cylindrospora, Fusarium fracticaudum, Phialophora cf. hyalina, and Morchella septimelata.</title>
        <authorList>
            <person name="Wingfield B.D."/>
            <person name="Bills G.F."/>
            <person name="Dong Y."/>
            <person name="Huang W."/>
            <person name="Nel W.J."/>
            <person name="Swalarsk-Parry B.S."/>
            <person name="Vaghefi N."/>
            <person name="Wilken P.M."/>
            <person name="An Z."/>
            <person name="de Beer Z.W."/>
            <person name="De Vos L."/>
            <person name="Chen L."/>
            <person name="Duong T.A."/>
            <person name="Gao Y."/>
            <person name="Hammerbacher A."/>
            <person name="Kikkert J.R."/>
            <person name="Li Y."/>
            <person name="Li H."/>
            <person name="Li K."/>
            <person name="Li Q."/>
            <person name="Liu X."/>
            <person name="Ma X."/>
            <person name="Naidoo K."/>
            <person name="Pethybridge S.J."/>
            <person name="Sun J."/>
            <person name="Steenkamp E.T."/>
            <person name="van der Nest M.A."/>
            <person name="van Wyk S."/>
            <person name="Wingfield M.J."/>
            <person name="Xiong C."/>
            <person name="Yue Q."/>
            <person name="Zhang X."/>
        </authorList>
    </citation>
    <scope>NUCLEOTIDE SEQUENCE [LARGE SCALE GENOMIC DNA]</scope>
    <source>
        <strain evidence="2 3">BP5796</strain>
    </source>
</reference>
<dbReference type="Proteomes" id="UP000256328">
    <property type="component" value="Unassembled WGS sequence"/>
</dbReference>
<evidence type="ECO:0000259" key="1">
    <source>
        <dbReference type="Pfam" id="PF00931"/>
    </source>
</evidence>
<dbReference type="InterPro" id="IPR027417">
    <property type="entry name" value="P-loop_NTPase"/>
</dbReference>
<accession>A0A3D8R819</accession>
<evidence type="ECO:0000313" key="2">
    <source>
        <dbReference type="EMBL" id="RDW70116.1"/>
    </source>
</evidence>
<dbReference type="SUPFAM" id="SSF52540">
    <property type="entry name" value="P-loop containing nucleoside triphosphate hydrolases"/>
    <property type="match status" value="1"/>
</dbReference>
<dbReference type="NCBIfam" id="NF040586">
    <property type="entry name" value="FxSxx_TPR"/>
    <property type="match status" value="1"/>
</dbReference>
<dbReference type="SMART" id="SM00028">
    <property type="entry name" value="TPR"/>
    <property type="match status" value="4"/>
</dbReference>
<dbReference type="OrthoDB" id="1577640at2759"/>
<dbReference type="Pfam" id="PF00931">
    <property type="entry name" value="NB-ARC"/>
    <property type="match status" value="1"/>
</dbReference>
<dbReference type="InterPro" id="IPR011990">
    <property type="entry name" value="TPR-like_helical_dom_sf"/>
</dbReference>
<dbReference type="AlphaFoldDB" id="A0A3D8R819"/>
<dbReference type="PRINTS" id="PR00381">
    <property type="entry name" value="KINESINLIGHT"/>
</dbReference>
<feature type="domain" description="NB-ARC" evidence="1">
    <location>
        <begin position="330"/>
        <end position="483"/>
    </location>
</feature>
<dbReference type="GO" id="GO:0043531">
    <property type="term" value="F:ADP binding"/>
    <property type="evidence" value="ECO:0007669"/>
    <property type="project" value="InterPro"/>
</dbReference>